<comment type="similarity">
    <text evidence="2 9">Belongs to the snRNP Sm proteins family.</text>
</comment>
<evidence type="ECO:0000256" key="7">
    <source>
        <dbReference type="ARBA" id="ARBA00023242"/>
    </source>
</evidence>
<keyword evidence="6 9" id="KW-0508">mRNA splicing</keyword>
<gene>
    <name evidence="9" type="primary">LSM4</name>
    <name evidence="11" type="ORF">WICANDRAFT_22051</name>
</gene>
<evidence type="ECO:0000259" key="10">
    <source>
        <dbReference type="PROSITE" id="PS52002"/>
    </source>
</evidence>
<dbReference type="CDD" id="cd01723">
    <property type="entry name" value="LSm4"/>
    <property type="match status" value="1"/>
</dbReference>
<dbReference type="EMBL" id="KV454213">
    <property type="protein sequence ID" value="ODQ57612.1"/>
    <property type="molecule type" value="Genomic_DNA"/>
</dbReference>
<dbReference type="InterPro" id="IPR027141">
    <property type="entry name" value="LSm4/Sm_D1/D3"/>
</dbReference>
<dbReference type="AlphaFoldDB" id="A0A1E3NY37"/>
<evidence type="ECO:0000313" key="12">
    <source>
        <dbReference type="Proteomes" id="UP000094112"/>
    </source>
</evidence>
<sequence length="88" mass="9881">QLPLYLLTAAKGQPTLVELKSGETINGVLTEIDNLMNLTLTEVIETSANGESFLKIPEIFVRGKDIKYLRLPEELIGEIKQRNVQNQE</sequence>
<dbReference type="InterPro" id="IPR047575">
    <property type="entry name" value="Sm"/>
</dbReference>
<dbReference type="RefSeq" id="XP_019036819.1">
    <property type="nucleotide sequence ID" value="XM_019180925.1"/>
</dbReference>
<dbReference type="GO" id="GO:0003723">
    <property type="term" value="F:RNA binding"/>
    <property type="evidence" value="ECO:0007669"/>
    <property type="project" value="UniProtKB-KW"/>
</dbReference>
<keyword evidence="8 9" id="KW-0687">Ribonucleoprotein</keyword>
<evidence type="ECO:0000313" key="11">
    <source>
        <dbReference type="EMBL" id="ODQ57612.1"/>
    </source>
</evidence>
<proteinExistence type="inferred from homology"/>
<keyword evidence="3 9" id="KW-0507">mRNA processing</keyword>
<dbReference type="OrthoDB" id="747253at2759"/>
<evidence type="ECO:0000256" key="9">
    <source>
        <dbReference type="RuleBase" id="RU365049"/>
    </source>
</evidence>
<dbReference type="GO" id="GO:0000398">
    <property type="term" value="P:mRNA splicing, via spliceosome"/>
    <property type="evidence" value="ECO:0007669"/>
    <property type="project" value="InterPro"/>
</dbReference>
<dbReference type="Gene3D" id="2.30.30.100">
    <property type="match status" value="1"/>
</dbReference>
<evidence type="ECO:0000256" key="5">
    <source>
        <dbReference type="ARBA" id="ARBA00022884"/>
    </source>
</evidence>
<organism evidence="11 12">
    <name type="scientific">Wickerhamomyces anomalus (strain ATCC 58044 / CBS 1984 / NCYC 433 / NRRL Y-366-8)</name>
    <name type="common">Yeast</name>
    <name type="synonym">Hansenula anomala</name>
    <dbReference type="NCBI Taxonomy" id="683960"/>
    <lineage>
        <taxon>Eukaryota</taxon>
        <taxon>Fungi</taxon>
        <taxon>Dikarya</taxon>
        <taxon>Ascomycota</taxon>
        <taxon>Saccharomycotina</taxon>
        <taxon>Saccharomycetes</taxon>
        <taxon>Phaffomycetales</taxon>
        <taxon>Wickerhamomycetaceae</taxon>
        <taxon>Wickerhamomyces</taxon>
    </lineage>
</organism>
<name>A0A1E3NY37_WICAA</name>
<evidence type="ECO:0000256" key="3">
    <source>
        <dbReference type="ARBA" id="ARBA00022664"/>
    </source>
</evidence>
<protein>
    <recommendedName>
        <fullName evidence="9">LSM complex subunit LSM4</fullName>
    </recommendedName>
</protein>
<keyword evidence="12" id="KW-1185">Reference proteome</keyword>
<dbReference type="PANTHER" id="PTHR23338">
    <property type="entry name" value="SMALL NUCLEAR RIBONUCLEOPROTEIN SM"/>
    <property type="match status" value="1"/>
</dbReference>
<dbReference type="Pfam" id="PF01423">
    <property type="entry name" value="LSM"/>
    <property type="match status" value="1"/>
</dbReference>
<dbReference type="InterPro" id="IPR001163">
    <property type="entry name" value="Sm_dom_euk/arc"/>
</dbReference>
<dbReference type="SMART" id="SM00651">
    <property type="entry name" value="Sm"/>
    <property type="match status" value="1"/>
</dbReference>
<feature type="non-terminal residue" evidence="11">
    <location>
        <position position="1"/>
    </location>
</feature>
<dbReference type="Proteomes" id="UP000094112">
    <property type="component" value="Unassembled WGS sequence"/>
</dbReference>
<dbReference type="GO" id="GO:0097525">
    <property type="term" value="C:spliceosomal snRNP complex"/>
    <property type="evidence" value="ECO:0007669"/>
    <property type="project" value="UniProtKB-ARBA"/>
</dbReference>
<dbReference type="InterPro" id="IPR034101">
    <property type="entry name" value="Lsm4"/>
</dbReference>
<evidence type="ECO:0000256" key="6">
    <source>
        <dbReference type="ARBA" id="ARBA00023187"/>
    </source>
</evidence>
<keyword evidence="5 9" id="KW-0694">RNA-binding</keyword>
<reference evidence="11 12" key="1">
    <citation type="journal article" date="2016" name="Proc. Natl. Acad. Sci. U.S.A.">
        <title>Comparative genomics of biotechnologically important yeasts.</title>
        <authorList>
            <person name="Riley R."/>
            <person name="Haridas S."/>
            <person name="Wolfe K.H."/>
            <person name="Lopes M.R."/>
            <person name="Hittinger C.T."/>
            <person name="Goeker M."/>
            <person name="Salamov A.A."/>
            <person name="Wisecaver J.H."/>
            <person name="Long T.M."/>
            <person name="Calvey C.H."/>
            <person name="Aerts A.L."/>
            <person name="Barry K.W."/>
            <person name="Choi C."/>
            <person name="Clum A."/>
            <person name="Coughlan A.Y."/>
            <person name="Deshpande S."/>
            <person name="Douglass A.P."/>
            <person name="Hanson S.J."/>
            <person name="Klenk H.-P."/>
            <person name="LaButti K.M."/>
            <person name="Lapidus A."/>
            <person name="Lindquist E.A."/>
            <person name="Lipzen A.M."/>
            <person name="Meier-Kolthoff J.P."/>
            <person name="Ohm R.A."/>
            <person name="Otillar R.P."/>
            <person name="Pangilinan J.L."/>
            <person name="Peng Y."/>
            <person name="Rokas A."/>
            <person name="Rosa C.A."/>
            <person name="Scheuner C."/>
            <person name="Sibirny A.A."/>
            <person name="Slot J.C."/>
            <person name="Stielow J.B."/>
            <person name="Sun H."/>
            <person name="Kurtzman C.P."/>
            <person name="Blackwell M."/>
            <person name="Grigoriev I.V."/>
            <person name="Jeffries T.W."/>
        </authorList>
    </citation>
    <scope>NUCLEOTIDE SEQUENCE [LARGE SCALE GENOMIC DNA]</scope>
    <source>
        <strain evidence="12">ATCC 58044 / CBS 1984 / NCYC 433 / NRRL Y-366-8</strain>
    </source>
</reference>
<dbReference type="GeneID" id="30198171"/>
<evidence type="ECO:0000256" key="4">
    <source>
        <dbReference type="ARBA" id="ARBA00022728"/>
    </source>
</evidence>
<dbReference type="STRING" id="683960.A0A1E3NY37"/>
<keyword evidence="4 9" id="KW-0747">Spliceosome</keyword>
<dbReference type="GO" id="GO:0005681">
    <property type="term" value="C:spliceosomal complex"/>
    <property type="evidence" value="ECO:0007669"/>
    <property type="project" value="UniProtKB-UniRule"/>
</dbReference>
<evidence type="ECO:0000256" key="8">
    <source>
        <dbReference type="ARBA" id="ARBA00023274"/>
    </source>
</evidence>
<accession>A0A1E3NY37</accession>
<dbReference type="PROSITE" id="PS52002">
    <property type="entry name" value="SM"/>
    <property type="match status" value="1"/>
</dbReference>
<comment type="subunit">
    <text evidence="9">LSm subunits form a heteromer with a doughnut shape.</text>
</comment>
<keyword evidence="7 9" id="KW-0539">Nucleus</keyword>
<evidence type="ECO:0000256" key="1">
    <source>
        <dbReference type="ARBA" id="ARBA00004123"/>
    </source>
</evidence>
<dbReference type="GO" id="GO:0000956">
    <property type="term" value="P:nuclear-transcribed mRNA catabolic process"/>
    <property type="evidence" value="ECO:0007669"/>
    <property type="project" value="UniProtKB-UniRule"/>
</dbReference>
<comment type="subcellular location">
    <subcellularLocation>
        <location evidence="1 9">Nucleus</location>
    </subcellularLocation>
</comment>
<feature type="domain" description="Sm" evidence="10">
    <location>
        <begin position="2"/>
        <end position="75"/>
    </location>
</feature>
<dbReference type="SUPFAM" id="SSF50182">
    <property type="entry name" value="Sm-like ribonucleoproteins"/>
    <property type="match status" value="1"/>
</dbReference>
<feature type="non-terminal residue" evidence="11">
    <location>
        <position position="88"/>
    </location>
</feature>
<comment type="function">
    <text evidence="9">Binds specifically to the 3'-terminal U-tract of U6 snRNA.</text>
</comment>
<evidence type="ECO:0000256" key="2">
    <source>
        <dbReference type="ARBA" id="ARBA00006850"/>
    </source>
</evidence>
<dbReference type="InterPro" id="IPR010920">
    <property type="entry name" value="LSM_dom_sf"/>
</dbReference>